<name>A0AA38TL32_9ASTR</name>
<comment type="caution">
    <text evidence="2">The sequence shown here is derived from an EMBL/GenBank/DDBJ whole genome shotgun (WGS) entry which is preliminary data.</text>
</comment>
<feature type="region of interest" description="Disordered" evidence="1">
    <location>
        <begin position="1"/>
        <end position="38"/>
    </location>
</feature>
<gene>
    <name evidence="2" type="ORF">OSB04_017512</name>
</gene>
<accession>A0AA38TL32</accession>
<evidence type="ECO:0000313" key="3">
    <source>
        <dbReference type="Proteomes" id="UP001172457"/>
    </source>
</evidence>
<keyword evidence="3" id="KW-1185">Reference proteome</keyword>
<evidence type="ECO:0000313" key="2">
    <source>
        <dbReference type="EMBL" id="KAJ9553467.1"/>
    </source>
</evidence>
<dbReference type="Proteomes" id="UP001172457">
    <property type="component" value="Chromosome 4"/>
</dbReference>
<reference evidence="2" key="1">
    <citation type="submission" date="2023-03" db="EMBL/GenBank/DDBJ databases">
        <title>Chromosome-scale reference genome and RAD-based genetic map of yellow starthistle (Centaurea solstitialis) reveal putative structural variation and QTLs associated with invader traits.</title>
        <authorList>
            <person name="Reatini B."/>
            <person name="Cang F.A."/>
            <person name="Jiang Q."/>
            <person name="Mckibben M.T.W."/>
            <person name="Barker M.S."/>
            <person name="Rieseberg L.H."/>
            <person name="Dlugosch K.M."/>
        </authorList>
    </citation>
    <scope>NUCLEOTIDE SEQUENCE</scope>
    <source>
        <strain evidence="2">CAN-66</strain>
        <tissue evidence="2">Leaf</tissue>
    </source>
</reference>
<evidence type="ECO:0000256" key="1">
    <source>
        <dbReference type="SAM" id="MobiDB-lite"/>
    </source>
</evidence>
<dbReference type="EMBL" id="JARYMX010000004">
    <property type="protein sequence ID" value="KAJ9553467.1"/>
    <property type="molecule type" value="Genomic_DNA"/>
</dbReference>
<sequence>MKAKHEQSGMLTRSMRYLETTDHGPKSRKVKARYPGMKFGHDRDDKNMELFLVLFTLHESNLAMVAD</sequence>
<protein>
    <submittedName>
        <fullName evidence="2">Uncharacterized protein</fullName>
    </submittedName>
</protein>
<dbReference type="AlphaFoldDB" id="A0AA38TL32"/>
<proteinExistence type="predicted"/>
<organism evidence="2 3">
    <name type="scientific">Centaurea solstitialis</name>
    <name type="common">yellow star-thistle</name>
    <dbReference type="NCBI Taxonomy" id="347529"/>
    <lineage>
        <taxon>Eukaryota</taxon>
        <taxon>Viridiplantae</taxon>
        <taxon>Streptophyta</taxon>
        <taxon>Embryophyta</taxon>
        <taxon>Tracheophyta</taxon>
        <taxon>Spermatophyta</taxon>
        <taxon>Magnoliopsida</taxon>
        <taxon>eudicotyledons</taxon>
        <taxon>Gunneridae</taxon>
        <taxon>Pentapetalae</taxon>
        <taxon>asterids</taxon>
        <taxon>campanulids</taxon>
        <taxon>Asterales</taxon>
        <taxon>Asteraceae</taxon>
        <taxon>Carduoideae</taxon>
        <taxon>Cardueae</taxon>
        <taxon>Centaureinae</taxon>
        <taxon>Centaurea</taxon>
    </lineage>
</organism>